<keyword evidence="3" id="KW-1185">Reference proteome</keyword>
<evidence type="ECO:0000313" key="2">
    <source>
        <dbReference type="EMBL" id="KAH9372692.1"/>
    </source>
</evidence>
<feature type="region of interest" description="Disordered" evidence="1">
    <location>
        <begin position="1"/>
        <end position="22"/>
    </location>
</feature>
<sequence>MRRRAPRSVGTQTGADSSRRHEGFSGCIKLKHAPKLRFRLCILGDQQHCEEARANGLACRNRESILAVSTRKRRLERLTKKYDAFLASPSVYEEIPEDLLDCPERVVQGPDSSDARRVNDDQGRRGEDSRLPQAQNKVARRGHRGKTWGMPRDELAENVCTAIEKLDDRLKGNWTNILNLHLKTCGGDPRLIY</sequence>
<dbReference type="Gene3D" id="3.40.50.790">
    <property type="match status" value="1"/>
</dbReference>
<feature type="region of interest" description="Disordered" evidence="1">
    <location>
        <begin position="104"/>
        <end position="150"/>
    </location>
</feature>
<dbReference type="Proteomes" id="UP000821853">
    <property type="component" value="Chromosome 4"/>
</dbReference>
<protein>
    <submittedName>
        <fullName evidence="2">Uncharacterized protein</fullName>
    </submittedName>
</protein>
<dbReference type="OrthoDB" id="10251727at2759"/>
<gene>
    <name evidence="2" type="ORF">HPB48_007781</name>
</gene>
<comment type="caution">
    <text evidence="2">The sequence shown here is derived from an EMBL/GenBank/DDBJ whole genome shotgun (WGS) entry which is preliminary data.</text>
</comment>
<accession>A0A9J6GEC1</accession>
<dbReference type="AlphaFoldDB" id="A0A9J6GEC1"/>
<dbReference type="InterPro" id="IPR016095">
    <property type="entry name" value="Ribosomal_uL1_3-a/b-sand"/>
</dbReference>
<dbReference type="VEuPathDB" id="VectorBase:HLOH_062637"/>
<reference evidence="2 3" key="1">
    <citation type="journal article" date="2020" name="Cell">
        <title>Large-Scale Comparative Analyses of Tick Genomes Elucidate Their Genetic Diversity and Vector Capacities.</title>
        <authorList>
            <consortium name="Tick Genome and Microbiome Consortium (TIGMIC)"/>
            <person name="Jia N."/>
            <person name="Wang J."/>
            <person name="Shi W."/>
            <person name="Du L."/>
            <person name="Sun Y."/>
            <person name="Zhan W."/>
            <person name="Jiang J.F."/>
            <person name="Wang Q."/>
            <person name="Zhang B."/>
            <person name="Ji P."/>
            <person name="Bell-Sakyi L."/>
            <person name="Cui X.M."/>
            <person name="Yuan T.T."/>
            <person name="Jiang B.G."/>
            <person name="Yang W.F."/>
            <person name="Lam T.T."/>
            <person name="Chang Q.C."/>
            <person name="Ding S.J."/>
            <person name="Wang X.J."/>
            <person name="Zhu J.G."/>
            <person name="Ruan X.D."/>
            <person name="Zhao L."/>
            <person name="Wei J.T."/>
            <person name="Ye R.Z."/>
            <person name="Que T.C."/>
            <person name="Du C.H."/>
            <person name="Zhou Y.H."/>
            <person name="Cheng J.X."/>
            <person name="Dai P.F."/>
            <person name="Guo W.B."/>
            <person name="Han X.H."/>
            <person name="Huang E.J."/>
            <person name="Li L.F."/>
            <person name="Wei W."/>
            <person name="Gao Y.C."/>
            <person name="Liu J.Z."/>
            <person name="Shao H.Z."/>
            <person name="Wang X."/>
            <person name="Wang C.C."/>
            <person name="Yang T.C."/>
            <person name="Huo Q.B."/>
            <person name="Li W."/>
            <person name="Chen H.Y."/>
            <person name="Chen S.E."/>
            <person name="Zhou L.G."/>
            <person name="Ni X.B."/>
            <person name="Tian J.H."/>
            <person name="Sheng Y."/>
            <person name="Liu T."/>
            <person name="Pan Y.S."/>
            <person name="Xia L.Y."/>
            <person name="Li J."/>
            <person name="Zhao F."/>
            <person name="Cao W.C."/>
        </authorList>
    </citation>
    <scope>NUCLEOTIDE SEQUENCE [LARGE SCALE GENOMIC DNA]</scope>
    <source>
        <strain evidence="2">HaeL-2018</strain>
    </source>
</reference>
<organism evidence="2 3">
    <name type="scientific">Haemaphysalis longicornis</name>
    <name type="common">Bush tick</name>
    <dbReference type="NCBI Taxonomy" id="44386"/>
    <lineage>
        <taxon>Eukaryota</taxon>
        <taxon>Metazoa</taxon>
        <taxon>Ecdysozoa</taxon>
        <taxon>Arthropoda</taxon>
        <taxon>Chelicerata</taxon>
        <taxon>Arachnida</taxon>
        <taxon>Acari</taxon>
        <taxon>Parasitiformes</taxon>
        <taxon>Ixodida</taxon>
        <taxon>Ixodoidea</taxon>
        <taxon>Ixodidae</taxon>
        <taxon>Haemaphysalinae</taxon>
        <taxon>Haemaphysalis</taxon>
    </lineage>
</organism>
<proteinExistence type="predicted"/>
<dbReference type="InterPro" id="IPR023674">
    <property type="entry name" value="Ribosomal_uL1-like"/>
</dbReference>
<dbReference type="SUPFAM" id="SSF56808">
    <property type="entry name" value="Ribosomal protein L1"/>
    <property type="match status" value="1"/>
</dbReference>
<feature type="compositionally biased region" description="Basic and acidic residues" evidence="1">
    <location>
        <begin position="113"/>
        <end position="130"/>
    </location>
</feature>
<dbReference type="EMBL" id="JABSTR010000006">
    <property type="protein sequence ID" value="KAH9372692.1"/>
    <property type="molecule type" value="Genomic_DNA"/>
</dbReference>
<name>A0A9J6GEC1_HAELO</name>
<evidence type="ECO:0000256" key="1">
    <source>
        <dbReference type="SAM" id="MobiDB-lite"/>
    </source>
</evidence>
<evidence type="ECO:0000313" key="3">
    <source>
        <dbReference type="Proteomes" id="UP000821853"/>
    </source>
</evidence>